<dbReference type="PANTHER" id="PTHR43418:SF4">
    <property type="entry name" value="MULTIFUNCTIONAL TRYPTOPHAN BIOSYNTHESIS PROTEIN"/>
    <property type="match status" value="1"/>
</dbReference>
<dbReference type="OrthoDB" id="9804328at2"/>
<keyword evidence="1" id="KW-0315">Glutamine amidotransferase</keyword>
<dbReference type="EMBL" id="RKMG01000055">
    <property type="protein sequence ID" value="RPA55537.1"/>
    <property type="molecule type" value="Genomic_DNA"/>
</dbReference>
<dbReference type="GO" id="GO:0005829">
    <property type="term" value="C:cytosol"/>
    <property type="evidence" value="ECO:0007669"/>
    <property type="project" value="TreeGrafter"/>
</dbReference>
<gene>
    <name evidence="3" type="ORF">EF384_09370</name>
</gene>
<dbReference type="Gene3D" id="3.40.50.880">
    <property type="match status" value="1"/>
</dbReference>
<dbReference type="AlphaFoldDB" id="A0A3N4G2G1"/>
<evidence type="ECO:0000259" key="2">
    <source>
        <dbReference type="Pfam" id="PF00117"/>
    </source>
</evidence>
<evidence type="ECO:0000256" key="1">
    <source>
        <dbReference type="ARBA" id="ARBA00022962"/>
    </source>
</evidence>
<dbReference type="NCBIfam" id="TIGR00566">
    <property type="entry name" value="trpG_papA"/>
    <property type="match status" value="1"/>
</dbReference>
<dbReference type="InterPro" id="IPR050472">
    <property type="entry name" value="Anth_synth/Amidotransfase"/>
</dbReference>
<evidence type="ECO:0000313" key="3">
    <source>
        <dbReference type="EMBL" id="RPA55537.1"/>
    </source>
</evidence>
<dbReference type="PANTHER" id="PTHR43418">
    <property type="entry name" value="MULTIFUNCTIONAL TRYPTOPHAN BIOSYNTHESIS PROTEIN-RELATED"/>
    <property type="match status" value="1"/>
</dbReference>
<name>A0A3N4G2G1_9LACT</name>
<comment type="caution">
    <text evidence="3">The sequence shown here is derived from an EMBL/GenBank/DDBJ whole genome shotgun (WGS) entry which is preliminary data.</text>
</comment>
<sequence length="199" mass="22257">MILLIDNYDSFTYNLYQYIGEVNTNIQVVRNDEVTIEDIETMTDIDCIILSPGPGVPEEAGICVDVIKHFTGKLPILGICLGHQAIGYAFGANVVRAQTVKHGKTSMVDHNNDPIFKDIANPFQVMRYHSLIVEEAGLPEELEILSKSIDDDAIMAIKHRDYDVYGLEYHPESIYTPDGQTLIKNFLEIVAKKAAQTVE</sequence>
<dbReference type="FunFam" id="3.40.50.880:FF:000003">
    <property type="entry name" value="Anthranilate synthase component II"/>
    <property type="match status" value="1"/>
</dbReference>
<dbReference type="SUPFAM" id="SSF52317">
    <property type="entry name" value="Class I glutamine amidotransferase-like"/>
    <property type="match status" value="1"/>
</dbReference>
<accession>A0A3N4G2G1</accession>
<dbReference type="PRINTS" id="PR00097">
    <property type="entry name" value="ANTSNTHASEII"/>
</dbReference>
<reference evidence="3 4" key="1">
    <citation type="submission" date="2018-11" db="EMBL/GenBank/DDBJ databases">
        <title>Aerococcus sp. SJQ22, whole genome shotgun sequence.</title>
        <authorList>
            <person name="Sun L."/>
            <person name="Gao X."/>
            <person name="Chen W."/>
            <person name="Huang K."/>
        </authorList>
    </citation>
    <scope>NUCLEOTIDE SEQUENCE [LARGE SCALE GENOMIC DNA]</scope>
    <source>
        <strain evidence="3 4">SJQ22</strain>
    </source>
</reference>
<organism evidence="3 4">
    <name type="scientific">Aerococcus agrisoli</name>
    <dbReference type="NCBI Taxonomy" id="2487350"/>
    <lineage>
        <taxon>Bacteria</taxon>
        <taxon>Bacillati</taxon>
        <taxon>Bacillota</taxon>
        <taxon>Bacilli</taxon>
        <taxon>Lactobacillales</taxon>
        <taxon>Aerococcaceae</taxon>
        <taxon>Aerococcus</taxon>
    </lineage>
</organism>
<proteinExistence type="predicted"/>
<feature type="domain" description="Glutamine amidotransferase" evidence="2">
    <location>
        <begin position="3"/>
        <end position="187"/>
    </location>
</feature>
<dbReference type="PRINTS" id="PR00096">
    <property type="entry name" value="GATASE"/>
</dbReference>
<dbReference type="InterPro" id="IPR029062">
    <property type="entry name" value="Class_I_gatase-like"/>
</dbReference>
<dbReference type="Pfam" id="PF00117">
    <property type="entry name" value="GATase"/>
    <property type="match status" value="1"/>
</dbReference>
<dbReference type="PROSITE" id="PS51273">
    <property type="entry name" value="GATASE_TYPE_1"/>
    <property type="match status" value="1"/>
</dbReference>
<protein>
    <submittedName>
        <fullName evidence="3">Aminodeoxychorismate/anthranilate synthase component II</fullName>
    </submittedName>
</protein>
<dbReference type="InterPro" id="IPR006221">
    <property type="entry name" value="TrpG/PapA_dom"/>
</dbReference>
<dbReference type="PRINTS" id="PR00099">
    <property type="entry name" value="CPSGATASE"/>
</dbReference>
<dbReference type="GO" id="GO:0004049">
    <property type="term" value="F:anthranilate synthase activity"/>
    <property type="evidence" value="ECO:0007669"/>
    <property type="project" value="TreeGrafter"/>
</dbReference>
<dbReference type="Proteomes" id="UP000273977">
    <property type="component" value="Unassembled WGS sequence"/>
</dbReference>
<dbReference type="RefSeq" id="WP_123781416.1">
    <property type="nucleotide sequence ID" value="NZ_RKMG01000055.1"/>
</dbReference>
<evidence type="ECO:0000313" key="4">
    <source>
        <dbReference type="Proteomes" id="UP000273977"/>
    </source>
</evidence>
<dbReference type="GO" id="GO:0000162">
    <property type="term" value="P:L-tryptophan biosynthetic process"/>
    <property type="evidence" value="ECO:0007669"/>
    <property type="project" value="TreeGrafter"/>
</dbReference>
<keyword evidence="4" id="KW-1185">Reference proteome</keyword>
<dbReference type="CDD" id="cd01743">
    <property type="entry name" value="GATase1_Anthranilate_Synthase"/>
    <property type="match status" value="1"/>
</dbReference>
<dbReference type="InterPro" id="IPR017926">
    <property type="entry name" value="GATASE"/>
</dbReference>